<dbReference type="PROSITE" id="PS51379">
    <property type="entry name" value="4FE4S_FER_2"/>
    <property type="match status" value="2"/>
</dbReference>
<dbReference type="GO" id="GO:0051539">
    <property type="term" value="F:4 iron, 4 sulfur cluster binding"/>
    <property type="evidence" value="ECO:0007669"/>
    <property type="project" value="UniProtKB-KW"/>
</dbReference>
<dbReference type="Gene3D" id="3.30.70.20">
    <property type="match status" value="1"/>
</dbReference>
<dbReference type="STRING" id="142842.SAMN02745118_01108"/>
<evidence type="ECO:0000256" key="2">
    <source>
        <dbReference type="ARBA" id="ARBA00022723"/>
    </source>
</evidence>
<accession>A0A1T4LER4</accession>
<evidence type="ECO:0000313" key="7">
    <source>
        <dbReference type="Proteomes" id="UP000190625"/>
    </source>
</evidence>
<dbReference type="SUPFAM" id="SSF54862">
    <property type="entry name" value="4Fe-4S ferredoxins"/>
    <property type="match status" value="1"/>
</dbReference>
<name>A0A1T4LER4_9FIRM</name>
<dbReference type="PANTHER" id="PTHR43687">
    <property type="entry name" value="ADENYLYLSULFATE REDUCTASE, BETA SUBUNIT"/>
    <property type="match status" value="1"/>
</dbReference>
<dbReference type="Pfam" id="PF13187">
    <property type="entry name" value="Fer4_9"/>
    <property type="match status" value="1"/>
</dbReference>
<dbReference type="Proteomes" id="UP000190625">
    <property type="component" value="Unassembled WGS sequence"/>
</dbReference>
<dbReference type="PROSITE" id="PS00198">
    <property type="entry name" value="4FE4S_FER_1"/>
    <property type="match status" value="1"/>
</dbReference>
<dbReference type="GO" id="GO:0046872">
    <property type="term" value="F:metal ion binding"/>
    <property type="evidence" value="ECO:0007669"/>
    <property type="project" value="UniProtKB-KW"/>
</dbReference>
<evidence type="ECO:0000256" key="3">
    <source>
        <dbReference type="ARBA" id="ARBA00023004"/>
    </source>
</evidence>
<reference evidence="7" key="1">
    <citation type="submission" date="2017-02" db="EMBL/GenBank/DDBJ databases">
        <authorList>
            <person name="Varghese N."/>
            <person name="Submissions S."/>
        </authorList>
    </citation>
    <scope>NUCLEOTIDE SEQUENCE [LARGE SCALE GENOMIC DNA]</scope>
    <source>
        <strain evidence="7">ATCC BAA-73</strain>
    </source>
</reference>
<keyword evidence="2" id="KW-0479">Metal-binding</keyword>
<dbReference type="EMBL" id="FUWM01000008">
    <property type="protein sequence ID" value="SJZ53259.1"/>
    <property type="molecule type" value="Genomic_DNA"/>
</dbReference>
<evidence type="ECO:0000259" key="5">
    <source>
        <dbReference type="PROSITE" id="PS51379"/>
    </source>
</evidence>
<proteinExistence type="predicted"/>
<organism evidence="6 7">
    <name type="scientific">Selenihalanaerobacter shriftii</name>
    <dbReference type="NCBI Taxonomy" id="142842"/>
    <lineage>
        <taxon>Bacteria</taxon>
        <taxon>Bacillati</taxon>
        <taxon>Bacillota</taxon>
        <taxon>Clostridia</taxon>
        <taxon>Halanaerobiales</taxon>
        <taxon>Halobacteroidaceae</taxon>
        <taxon>Selenihalanaerobacter</taxon>
    </lineage>
</organism>
<dbReference type="PANTHER" id="PTHR43687:SF1">
    <property type="entry name" value="FERREDOXIN III"/>
    <property type="match status" value="1"/>
</dbReference>
<keyword evidence="1" id="KW-0004">4Fe-4S</keyword>
<evidence type="ECO:0000313" key="6">
    <source>
        <dbReference type="EMBL" id="SJZ53259.1"/>
    </source>
</evidence>
<sequence>MSVCIDNQACSLCSKCINVCPGDLLLEKDGKVLIRASEECWDCAACVKECPSQAIELYLPTVIGGRGATLQARRNKDNRVWVCKHLDGTKNEYIVPIK</sequence>
<keyword evidence="3" id="KW-0408">Iron</keyword>
<dbReference type="AlphaFoldDB" id="A0A1T4LER4"/>
<keyword evidence="7" id="KW-1185">Reference proteome</keyword>
<evidence type="ECO:0000256" key="4">
    <source>
        <dbReference type="ARBA" id="ARBA00023014"/>
    </source>
</evidence>
<evidence type="ECO:0000256" key="1">
    <source>
        <dbReference type="ARBA" id="ARBA00022485"/>
    </source>
</evidence>
<dbReference type="OrthoDB" id="9807879at2"/>
<keyword evidence="4" id="KW-0411">Iron-sulfur</keyword>
<feature type="domain" description="4Fe-4S ferredoxin-type" evidence="5">
    <location>
        <begin position="30"/>
        <end position="60"/>
    </location>
</feature>
<dbReference type="InterPro" id="IPR017900">
    <property type="entry name" value="4Fe4S_Fe_S_CS"/>
</dbReference>
<dbReference type="InterPro" id="IPR050572">
    <property type="entry name" value="Fe-S_Ferredoxin"/>
</dbReference>
<feature type="domain" description="4Fe-4S ferredoxin-type" evidence="5">
    <location>
        <begin position="1"/>
        <end position="29"/>
    </location>
</feature>
<dbReference type="InterPro" id="IPR017896">
    <property type="entry name" value="4Fe4S_Fe-S-bd"/>
</dbReference>
<dbReference type="RefSeq" id="WP_078809601.1">
    <property type="nucleotide sequence ID" value="NZ_FUWM01000008.1"/>
</dbReference>
<protein>
    <submittedName>
        <fullName evidence="6">Adenylylsulfate reductase subunit B</fullName>
    </submittedName>
</protein>
<gene>
    <name evidence="6" type="ORF">SAMN02745118_01108</name>
</gene>